<protein>
    <submittedName>
        <fullName evidence="3">Dolichyl-phosphate beta-D-mannosyltransferase</fullName>
    </submittedName>
</protein>
<dbReference type="EMBL" id="CP009515">
    <property type="protein sequence ID" value="AKB74643.1"/>
    <property type="molecule type" value="Genomic_DNA"/>
</dbReference>
<dbReference type="InterPro" id="IPR050256">
    <property type="entry name" value="Glycosyltransferase_2"/>
</dbReference>
<dbReference type="InterPro" id="IPR029044">
    <property type="entry name" value="Nucleotide-diphossugar_trans"/>
</dbReference>
<keyword evidence="1" id="KW-0812">Transmembrane</keyword>
<proteinExistence type="predicted"/>
<feature type="transmembrane region" description="Helical" evidence="1">
    <location>
        <begin position="309"/>
        <end position="335"/>
    </location>
</feature>
<sequence length="345" mass="37691">MSEGARRFTSSVLSNDSFFPIEESKVNRELLLVNSSQCITQEDTPCARGVIPQKITLILPAYNEEVSIGSVVLLARRHVDRVIVVDNGSSDRTAEIAEQVGAEVIVHSPNNGKGMALKIGFEAAEGSDVIVTMDSDGQHNPSDIPKIVAPILEGVADMVNGSRYLNGNGKNIPAYRRVIHTILDKVTNMNSGVQVTDSQSSFRAFAGYTKDIFRFNSNGMAIESEMLADAGKAGLRIKEVEIDVRYDLGRSTENPIRYGLMVLLIILKYMEFNRPLYYFTIPGIALGTGGIYMSLIFLRTFSSGGSLNFGSTILTVLLTLVGTFMAFTGILLHLIEGIIRKSITR</sequence>
<evidence type="ECO:0000256" key="1">
    <source>
        <dbReference type="SAM" id="Phobius"/>
    </source>
</evidence>
<dbReference type="PATRIC" id="fig|1434111.4.peg.1816"/>
<evidence type="ECO:0000313" key="4">
    <source>
        <dbReference type="Proteomes" id="UP000033072"/>
    </source>
</evidence>
<reference evidence="3 4" key="1">
    <citation type="submission" date="2014-07" db="EMBL/GenBank/DDBJ databases">
        <title>Methanogenic archaea and the global carbon cycle.</title>
        <authorList>
            <person name="Henriksen J.R."/>
            <person name="Luke J."/>
            <person name="Reinhart S."/>
            <person name="Benedict M.N."/>
            <person name="Youngblut N.D."/>
            <person name="Metcalf M.E."/>
            <person name="Whitaker R.J."/>
            <person name="Metcalf W.W."/>
        </authorList>
    </citation>
    <scope>NUCLEOTIDE SEQUENCE [LARGE SCALE GENOMIC DNA]</scope>
    <source>
        <strain evidence="3 4">Z-7289</strain>
    </source>
</reference>
<dbReference type="Proteomes" id="UP000033072">
    <property type="component" value="Chromosome"/>
</dbReference>
<feature type="domain" description="Glycosyltransferase 2-like" evidence="2">
    <location>
        <begin position="57"/>
        <end position="178"/>
    </location>
</feature>
<keyword evidence="3" id="KW-0328">Glycosyltransferase</keyword>
<dbReference type="PANTHER" id="PTHR48090:SF7">
    <property type="entry name" value="RFBJ PROTEIN"/>
    <property type="match status" value="1"/>
</dbReference>
<dbReference type="RefSeq" id="WP_232308748.1">
    <property type="nucleotide sequence ID" value="NZ_CP009515.1"/>
</dbReference>
<dbReference type="Gene3D" id="3.90.550.10">
    <property type="entry name" value="Spore Coat Polysaccharide Biosynthesis Protein SpsA, Chain A"/>
    <property type="match status" value="1"/>
</dbReference>
<evidence type="ECO:0000259" key="2">
    <source>
        <dbReference type="Pfam" id="PF00535"/>
    </source>
</evidence>
<dbReference type="SUPFAM" id="SSF53448">
    <property type="entry name" value="Nucleotide-diphospho-sugar transferases"/>
    <property type="match status" value="1"/>
</dbReference>
<gene>
    <name evidence="3" type="ORF">MSLAZ_1382</name>
</gene>
<dbReference type="HOGENOM" id="CLU_033536_7_2_2"/>
<dbReference type="KEGG" id="mls:MSLAZ_1382"/>
<dbReference type="AlphaFoldDB" id="A0A0E3S6L3"/>
<keyword evidence="3" id="KW-0808">Transferase</keyword>
<evidence type="ECO:0000313" key="3">
    <source>
        <dbReference type="EMBL" id="AKB74643.1"/>
    </source>
</evidence>
<dbReference type="GO" id="GO:0016757">
    <property type="term" value="F:glycosyltransferase activity"/>
    <property type="evidence" value="ECO:0007669"/>
    <property type="project" value="UniProtKB-KW"/>
</dbReference>
<dbReference type="Pfam" id="PF00535">
    <property type="entry name" value="Glycos_transf_2"/>
    <property type="match status" value="1"/>
</dbReference>
<keyword evidence="4" id="KW-1185">Reference proteome</keyword>
<dbReference type="CDD" id="cd04179">
    <property type="entry name" value="DPM_DPG-synthase_like"/>
    <property type="match status" value="1"/>
</dbReference>
<keyword evidence="1" id="KW-0472">Membrane</keyword>
<keyword evidence="1" id="KW-1133">Transmembrane helix</keyword>
<dbReference type="InterPro" id="IPR001173">
    <property type="entry name" value="Glyco_trans_2-like"/>
</dbReference>
<name>A0A0E3S6L3_9EURY</name>
<feature type="transmembrane region" description="Helical" evidence="1">
    <location>
        <begin position="276"/>
        <end position="297"/>
    </location>
</feature>
<dbReference type="GeneID" id="24806132"/>
<dbReference type="PANTHER" id="PTHR48090">
    <property type="entry name" value="UNDECAPRENYL-PHOSPHATE 4-DEOXY-4-FORMAMIDO-L-ARABINOSE TRANSFERASE-RELATED"/>
    <property type="match status" value="1"/>
</dbReference>
<dbReference type="STRING" id="1434111.MSLAZ_1382"/>
<accession>A0A0E3S6L3</accession>
<organism evidence="3 4">
    <name type="scientific">Methanosarcina lacustris Z-7289</name>
    <dbReference type="NCBI Taxonomy" id="1434111"/>
    <lineage>
        <taxon>Archaea</taxon>
        <taxon>Methanobacteriati</taxon>
        <taxon>Methanobacteriota</taxon>
        <taxon>Stenosarchaea group</taxon>
        <taxon>Methanomicrobia</taxon>
        <taxon>Methanosarcinales</taxon>
        <taxon>Methanosarcinaceae</taxon>
        <taxon>Methanosarcina</taxon>
    </lineage>
</organism>